<dbReference type="OrthoDB" id="6696432at2"/>
<dbReference type="HOGENOM" id="CLU_882599_0_0_6"/>
<organism evidence="1 2">
    <name type="scientific">Thiocystis violascens (strain ATCC 17096 / DSM 198 / 6111)</name>
    <name type="common">Chromatium violascens</name>
    <dbReference type="NCBI Taxonomy" id="765911"/>
    <lineage>
        <taxon>Bacteria</taxon>
        <taxon>Pseudomonadati</taxon>
        <taxon>Pseudomonadota</taxon>
        <taxon>Gammaproteobacteria</taxon>
        <taxon>Chromatiales</taxon>
        <taxon>Chromatiaceae</taxon>
        <taxon>Thiocystis</taxon>
    </lineage>
</organism>
<dbReference type="EMBL" id="CP003154">
    <property type="protein sequence ID" value="AFL76245.1"/>
    <property type="molecule type" value="Genomic_DNA"/>
</dbReference>
<evidence type="ECO:0000313" key="2">
    <source>
        <dbReference type="Proteomes" id="UP000006062"/>
    </source>
</evidence>
<dbReference type="AlphaFoldDB" id="I3YGX7"/>
<dbReference type="STRING" id="765911.Thivi_4443"/>
<dbReference type="Proteomes" id="UP000006062">
    <property type="component" value="Chromosome"/>
</dbReference>
<gene>
    <name evidence="1" type="ordered locus">Thivi_4443</name>
</gene>
<reference evidence="1 2" key="1">
    <citation type="submission" date="2012-06" db="EMBL/GenBank/DDBJ databases">
        <title>Complete sequence of Thiocystis violascens DSM 198.</title>
        <authorList>
            <consortium name="US DOE Joint Genome Institute"/>
            <person name="Lucas S."/>
            <person name="Han J."/>
            <person name="Lapidus A."/>
            <person name="Cheng J.-F."/>
            <person name="Goodwin L."/>
            <person name="Pitluck S."/>
            <person name="Peters L."/>
            <person name="Ovchinnikova G."/>
            <person name="Teshima H."/>
            <person name="Detter J.C."/>
            <person name="Han C."/>
            <person name="Tapia R."/>
            <person name="Land M."/>
            <person name="Hauser L."/>
            <person name="Kyrpides N."/>
            <person name="Ivanova N."/>
            <person name="Pagani I."/>
            <person name="Vogl K."/>
            <person name="Liu Z."/>
            <person name="Frigaard N.-U."/>
            <person name="Bryant D."/>
            <person name="Woyke T."/>
        </authorList>
    </citation>
    <scope>NUCLEOTIDE SEQUENCE [LARGE SCALE GENOMIC DNA]</scope>
    <source>
        <strain evidence="2">ATCC 17096 / DSM 198 / 6111</strain>
    </source>
</reference>
<accession>I3YGX7</accession>
<evidence type="ECO:0000313" key="1">
    <source>
        <dbReference type="EMBL" id="AFL76245.1"/>
    </source>
</evidence>
<name>I3YGX7_THIV6</name>
<sequence>MTITVYRSDDASAPVLTGEVGKLIDLLDACLVNGYGSQPAAGWGKAFSGTNLAAYRAPSGNRMYLRVDDSIVQYPILRGYETLTGIDTGTGPFPTTAQLAGGIRPVKSSTTGTVAHPWMLIAGTRAFYLWISFVATDIGAPATTTDMIFFGDIVSYLPGDQYGTLLIGKIANDITANNTVLGNNLSAAGADCNGHYLARGYLQDGGSSPCGTLQALPAASASIGSAGAAYPDPVTGGLLLERVRVCEGGVASKLLRGHLPGLFNPQHNQPGQHLDTLSGRGALSGTDLLLLYKGGTAVGRFAVSLNETADWLAPA</sequence>
<dbReference type="eggNOG" id="ENOG5030J9R">
    <property type="taxonomic scope" value="Bacteria"/>
</dbReference>
<keyword evidence="2" id="KW-1185">Reference proteome</keyword>
<proteinExistence type="predicted"/>
<dbReference type="KEGG" id="tvi:Thivi_4443"/>
<dbReference type="RefSeq" id="WP_014780621.1">
    <property type="nucleotide sequence ID" value="NC_018012.1"/>
</dbReference>
<protein>
    <submittedName>
        <fullName evidence="1">Uncharacterized protein</fullName>
    </submittedName>
</protein>